<dbReference type="GO" id="GO:0000287">
    <property type="term" value="F:magnesium ion binding"/>
    <property type="evidence" value="ECO:0007669"/>
    <property type="project" value="InterPro"/>
</dbReference>
<dbReference type="InterPro" id="IPR008278">
    <property type="entry name" value="4-PPantetheinyl_Trfase_dom"/>
</dbReference>
<comment type="caution">
    <text evidence="3">The sequence shown here is derived from an EMBL/GenBank/DDBJ whole genome shotgun (WGS) entry which is preliminary data.</text>
</comment>
<proteinExistence type="predicted"/>
<dbReference type="SUPFAM" id="SSF56214">
    <property type="entry name" value="4'-phosphopantetheinyl transferase"/>
    <property type="match status" value="1"/>
</dbReference>
<dbReference type="EMBL" id="BMGL01000010">
    <property type="protein sequence ID" value="GGE18076.1"/>
    <property type="molecule type" value="Genomic_DNA"/>
</dbReference>
<accession>A0A916ZY16</accession>
<dbReference type="AlphaFoldDB" id="A0A916ZY16"/>
<gene>
    <name evidence="3" type="ORF">GCM10010831_19090</name>
</gene>
<dbReference type="GO" id="GO:0008897">
    <property type="term" value="F:holo-[acyl-carrier-protein] synthase activity"/>
    <property type="evidence" value="ECO:0007669"/>
    <property type="project" value="InterPro"/>
</dbReference>
<dbReference type="Pfam" id="PF01648">
    <property type="entry name" value="ACPS"/>
    <property type="match status" value="1"/>
</dbReference>
<dbReference type="RefSeq" id="WP_188406618.1">
    <property type="nucleotide sequence ID" value="NZ_BMGL01000010.1"/>
</dbReference>
<keyword evidence="1" id="KW-0808">Transferase</keyword>
<organism evidence="3 4">
    <name type="scientific">Psychroflexus salis</name>
    <dbReference type="NCBI Taxonomy" id="1526574"/>
    <lineage>
        <taxon>Bacteria</taxon>
        <taxon>Pseudomonadati</taxon>
        <taxon>Bacteroidota</taxon>
        <taxon>Flavobacteriia</taxon>
        <taxon>Flavobacteriales</taxon>
        <taxon>Flavobacteriaceae</taxon>
        <taxon>Psychroflexus</taxon>
    </lineage>
</organism>
<dbReference type="InterPro" id="IPR037143">
    <property type="entry name" value="4-PPantetheinyl_Trfase_dom_sf"/>
</dbReference>
<evidence type="ECO:0000259" key="2">
    <source>
        <dbReference type="Pfam" id="PF01648"/>
    </source>
</evidence>
<keyword evidence="4" id="KW-1185">Reference proteome</keyword>
<dbReference type="Proteomes" id="UP000599688">
    <property type="component" value="Unassembled WGS sequence"/>
</dbReference>
<sequence>MLGNDVVDLELAQHQIRWETKAFQQKVLHPLEIKKYKDKVLGFTDFWKIWSCKEVAYKAHQRKFNLKPRLNPFDFSVSEISTSRSEVKIDNYKCEVASFINPNFIYSIIHNPEAVSSQNFEISSYNSYFKKDLNRNCLNHMLHKDKNGIPYIKINSSFKPISITHHGKYVAFQFQDKTDLNFLWNADILKS</sequence>
<evidence type="ECO:0000313" key="4">
    <source>
        <dbReference type="Proteomes" id="UP000599688"/>
    </source>
</evidence>
<reference evidence="3 4" key="1">
    <citation type="journal article" date="2014" name="Int. J. Syst. Evol. Microbiol.">
        <title>Complete genome sequence of Corynebacterium casei LMG S-19264T (=DSM 44701T), isolated from a smear-ripened cheese.</title>
        <authorList>
            <consortium name="US DOE Joint Genome Institute (JGI-PGF)"/>
            <person name="Walter F."/>
            <person name="Albersmeier A."/>
            <person name="Kalinowski J."/>
            <person name="Ruckert C."/>
        </authorList>
    </citation>
    <scope>NUCLEOTIDE SEQUENCE [LARGE SCALE GENOMIC DNA]</scope>
    <source>
        <strain evidence="3 4">CGMCC 1.12925</strain>
    </source>
</reference>
<dbReference type="Gene3D" id="3.90.470.20">
    <property type="entry name" value="4'-phosphopantetheinyl transferase domain"/>
    <property type="match status" value="1"/>
</dbReference>
<evidence type="ECO:0000313" key="3">
    <source>
        <dbReference type="EMBL" id="GGE18076.1"/>
    </source>
</evidence>
<evidence type="ECO:0000256" key="1">
    <source>
        <dbReference type="ARBA" id="ARBA00022679"/>
    </source>
</evidence>
<feature type="domain" description="4'-phosphopantetheinyl transferase" evidence="2">
    <location>
        <begin position="2"/>
        <end position="88"/>
    </location>
</feature>
<name>A0A916ZY16_9FLAO</name>
<protein>
    <recommendedName>
        <fullName evidence="2">4'-phosphopantetheinyl transferase domain-containing protein</fullName>
    </recommendedName>
</protein>